<name>A0ABM1E7E2_PRICU</name>
<evidence type="ECO:0000256" key="1">
    <source>
        <dbReference type="ARBA" id="ARBA00022723"/>
    </source>
</evidence>
<protein>
    <submittedName>
        <fullName evidence="7">Polycomb group RING finger protein 1-like isoform X1</fullName>
    </submittedName>
</protein>
<dbReference type="PROSITE" id="PS50089">
    <property type="entry name" value="ZF_RING_2"/>
    <property type="match status" value="1"/>
</dbReference>
<gene>
    <name evidence="7" type="primary">LOC106809533</name>
</gene>
<dbReference type="PANTHER" id="PTHR10825">
    <property type="entry name" value="RING FINGER DOMAIN-CONTAINING, POLYCOMB GROUP COMPONENT"/>
    <property type="match status" value="1"/>
</dbReference>
<keyword evidence="6" id="KW-1185">Reference proteome</keyword>
<dbReference type="Gene3D" id="3.30.40.10">
    <property type="entry name" value="Zinc/RING finger domain, C3HC4 (zinc finger)"/>
    <property type="match status" value="1"/>
</dbReference>
<evidence type="ECO:0000256" key="4">
    <source>
        <dbReference type="PROSITE-ProRule" id="PRU00175"/>
    </source>
</evidence>
<keyword evidence="2 4" id="KW-0863">Zinc-finger</keyword>
<dbReference type="RefSeq" id="XP_014668113.1">
    <property type="nucleotide sequence ID" value="XM_014812627.1"/>
</dbReference>
<dbReference type="InterPro" id="IPR001841">
    <property type="entry name" value="Znf_RING"/>
</dbReference>
<dbReference type="InterPro" id="IPR013083">
    <property type="entry name" value="Znf_RING/FYVE/PHD"/>
</dbReference>
<proteinExistence type="predicted"/>
<evidence type="ECO:0000313" key="6">
    <source>
        <dbReference type="Proteomes" id="UP000695022"/>
    </source>
</evidence>
<dbReference type="PANTHER" id="PTHR10825:SF29">
    <property type="entry name" value="POLYCOMB GROUP RING FINGER PROTEIN 1"/>
    <property type="match status" value="1"/>
</dbReference>
<dbReference type="PROSITE" id="PS00518">
    <property type="entry name" value="ZF_RING_1"/>
    <property type="match status" value="1"/>
</dbReference>
<feature type="domain" description="RING-type" evidence="5">
    <location>
        <begin position="23"/>
        <end position="62"/>
    </location>
</feature>
<keyword evidence="1" id="KW-0479">Metal-binding</keyword>
<dbReference type="SMART" id="SM00184">
    <property type="entry name" value="RING"/>
    <property type="match status" value="1"/>
</dbReference>
<evidence type="ECO:0000256" key="3">
    <source>
        <dbReference type="ARBA" id="ARBA00022833"/>
    </source>
</evidence>
<dbReference type="InterPro" id="IPR017907">
    <property type="entry name" value="Znf_RING_CS"/>
</dbReference>
<keyword evidence="3" id="KW-0862">Zinc</keyword>
<reference evidence="7" key="1">
    <citation type="submission" date="2025-08" db="UniProtKB">
        <authorList>
            <consortium name="RefSeq"/>
        </authorList>
    </citation>
    <scope>IDENTIFICATION</scope>
</reference>
<sequence length="234" mass="27297">MEEDVTVKPLTLRIQDLNPHIVCSLCAGYFIDATTITECLHTFCKSCIVKYLQTRKHCPSCNVKVHETQPLLKLKLDIVMQDIVYKLVPRLYEKEQARQKIFYQTRGLHLGHVRPDRSAEQSFDQLARPAPTLHRGHFYCFDKQVSLRIEPSSNDAELPKILQKFVRCPVRTRALQLEKLLRRKLLLPPTRELEILCSGMVLDQDTPMKKLMVITAYDEKEDIPILLNYRLKKQ</sequence>
<evidence type="ECO:0000256" key="2">
    <source>
        <dbReference type="ARBA" id="ARBA00022771"/>
    </source>
</evidence>
<evidence type="ECO:0000259" key="5">
    <source>
        <dbReference type="PROSITE" id="PS50089"/>
    </source>
</evidence>
<dbReference type="Gene3D" id="3.10.20.90">
    <property type="entry name" value="Phosphatidylinositol 3-kinase Catalytic Subunit, Chain A, domain 1"/>
    <property type="match status" value="1"/>
</dbReference>
<dbReference type="Proteomes" id="UP000695022">
    <property type="component" value="Unplaced"/>
</dbReference>
<accession>A0ABM1E7E2</accession>
<organism evidence="6 7">
    <name type="scientific">Priapulus caudatus</name>
    <name type="common">Priapulid worm</name>
    <dbReference type="NCBI Taxonomy" id="37621"/>
    <lineage>
        <taxon>Eukaryota</taxon>
        <taxon>Metazoa</taxon>
        <taxon>Ecdysozoa</taxon>
        <taxon>Scalidophora</taxon>
        <taxon>Priapulida</taxon>
        <taxon>Priapulimorpha</taxon>
        <taxon>Priapulimorphida</taxon>
        <taxon>Priapulidae</taxon>
        <taxon>Priapulus</taxon>
    </lineage>
</organism>
<evidence type="ECO:0000313" key="7">
    <source>
        <dbReference type="RefSeq" id="XP_014668113.1"/>
    </source>
</evidence>
<dbReference type="Pfam" id="PF13923">
    <property type="entry name" value="zf-C3HC4_2"/>
    <property type="match status" value="1"/>
</dbReference>
<dbReference type="GeneID" id="106809533"/>
<dbReference type="SUPFAM" id="SSF57850">
    <property type="entry name" value="RING/U-box"/>
    <property type="match status" value="1"/>
</dbReference>